<accession>A0A1G9NC54</accession>
<sequence>MHELKRYRIDYRLNGQLASLILDEFHEPTLDQVRLRLLHEHTREPRVVEDAPWEQNCRPSLESRADEVGLSDIRIQPLT</sequence>
<proteinExistence type="predicted"/>
<dbReference type="EMBL" id="FNFD01000032">
    <property type="protein sequence ID" value="SDL83881.1"/>
    <property type="molecule type" value="Genomic_DNA"/>
</dbReference>
<organism evidence="1 2">
    <name type="scientific">Pseudomonas indica</name>
    <dbReference type="NCBI Taxonomy" id="137658"/>
    <lineage>
        <taxon>Bacteria</taxon>
        <taxon>Pseudomonadati</taxon>
        <taxon>Pseudomonadota</taxon>
        <taxon>Gammaproteobacteria</taxon>
        <taxon>Pseudomonadales</taxon>
        <taxon>Pseudomonadaceae</taxon>
        <taxon>Pseudomonas</taxon>
    </lineage>
</organism>
<keyword evidence="2" id="KW-1185">Reference proteome</keyword>
<dbReference type="STRING" id="137658.SAMN05216186_13220"/>
<reference evidence="1 2" key="1">
    <citation type="submission" date="2016-10" db="EMBL/GenBank/DDBJ databases">
        <authorList>
            <person name="de Groot N.N."/>
        </authorList>
    </citation>
    <scope>NUCLEOTIDE SEQUENCE [LARGE SCALE GENOMIC DNA]</scope>
    <source>
        <strain evidence="1 2">JCM 21544</strain>
    </source>
</reference>
<dbReference type="Proteomes" id="UP000198706">
    <property type="component" value="Unassembled WGS sequence"/>
</dbReference>
<dbReference type="AlphaFoldDB" id="A0A1G9NC54"/>
<evidence type="ECO:0000313" key="2">
    <source>
        <dbReference type="Proteomes" id="UP000198706"/>
    </source>
</evidence>
<dbReference type="RefSeq" id="WP_084339392.1">
    <property type="nucleotide sequence ID" value="NZ_FNFD01000032.1"/>
</dbReference>
<evidence type="ECO:0000313" key="1">
    <source>
        <dbReference type="EMBL" id="SDL83881.1"/>
    </source>
</evidence>
<gene>
    <name evidence="1" type="ORF">SAMN05216186_13220</name>
</gene>
<name>A0A1G9NC54_9PSED</name>
<protein>
    <submittedName>
        <fullName evidence="1">Uncharacterized protein</fullName>
    </submittedName>
</protein>